<keyword evidence="6" id="KW-0997">Cell inner membrane</keyword>
<keyword evidence="8" id="KW-0862">Zinc</keyword>
<evidence type="ECO:0000256" key="1">
    <source>
        <dbReference type="ARBA" id="ARBA00002313"/>
    </source>
</evidence>
<dbReference type="CDD" id="cd06550">
    <property type="entry name" value="TM_ABC_iron-siderophores_like"/>
    <property type="match status" value="1"/>
</dbReference>
<keyword evidence="12 15" id="KW-0472">Membrane</keyword>
<evidence type="ECO:0000313" key="16">
    <source>
        <dbReference type="EMBL" id="OBX05447.1"/>
    </source>
</evidence>
<dbReference type="GO" id="GO:0006829">
    <property type="term" value="P:zinc ion transport"/>
    <property type="evidence" value="ECO:0007669"/>
    <property type="project" value="UniProtKB-KW"/>
</dbReference>
<dbReference type="InterPro" id="IPR001626">
    <property type="entry name" value="ABC_TroCD"/>
</dbReference>
<keyword evidence="10 15" id="KW-1133">Transmembrane helix</keyword>
<keyword evidence="11" id="KW-0406">Ion transport</keyword>
<feature type="transmembrane region" description="Helical" evidence="15">
    <location>
        <begin position="6"/>
        <end position="28"/>
    </location>
</feature>
<gene>
    <name evidence="16" type="primary">znuB</name>
    <name evidence="16" type="ORF">QV06_02140</name>
</gene>
<comment type="function">
    <text evidence="1">Involved in the high-affinity zinc uptake transport system.</text>
</comment>
<dbReference type="STRING" id="505345.QV06_02140"/>
<proteinExistence type="inferred from homology"/>
<dbReference type="Gene3D" id="1.10.3470.10">
    <property type="entry name" value="ABC transporter involved in vitamin B12 uptake, BtuC"/>
    <property type="match status" value="1"/>
</dbReference>
<dbReference type="GO" id="GO:0055085">
    <property type="term" value="P:transmembrane transport"/>
    <property type="evidence" value="ECO:0007669"/>
    <property type="project" value="InterPro"/>
</dbReference>
<dbReference type="GO" id="GO:0043190">
    <property type="term" value="C:ATP-binding cassette (ABC) transporter complex"/>
    <property type="evidence" value="ECO:0007669"/>
    <property type="project" value="InterPro"/>
</dbReference>
<dbReference type="GO" id="GO:0010043">
    <property type="term" value="P:response to zinc ion"/>
    <property type="evidence" value="ECO:0007669"/>
    <property type="project" value="TreeGrafter"/>
</dbReference>
<dbReference type="PANTHER" id="PTHR30477">
    <property type="entry name" value="ABC-TRANSPORTER METAL-BINDING PROTEIN"/>
    <property type="match status" value="1"/>
</dbReference>
<evidence type="ECO:0000256" key="3">
    <source>
        <dbReference type="ARBA" id="ARBA00008034"/>
    </source>
</evidence>
<dbReference type="Pfam" id="PF00950">
    <property type="entry name" value="ABC-3"/>
    <property type="match status" value="1"/>
</dbReference>
<dbReference type="Proteomes" id="UP000092626">
    <property type="component" value="Unassembled WGS sequence"/>
</dbReference>
<dbReference type="InterPro" id="IPR037294">
    <property type="entry name" value="ABC_BtuC-like"/>
</dbReference>
<keyword evidence="7 14" id="KW-0812">Transmembrane</keyword>
<dbReference type="PANTHER" id="PTHR30477:SF23">
    <property type="entry name" value="HIGH-AFFINITY ZINC UPTAKE SYSTEM MEMBRANE PROTEIN ZNUB"/>
    <property type="match status" value="1"/>
</dbReference>
<evidence type="ECO:0000256" key="8">
    <source>
        <dbReference type="ARBA" id="ARBA00022833"/>
    </source>
</evidence>
<organism evidence="16 17">
    <name type="scientific">Gallibacterium genomosp. 3</name>
    <dbReference type="NCBI Taxonomy" id="505345"/>
    <lineage>
        <taxon>Bacteria</taxon>
        <taxon>Pseudomonadati</taxon>
        <taxon>Pseudomonadota</taxon>
        <taxon>Gammaproteobacteria</taxon>
        <taxon>Pasteurellales</taxon>
        <taxon>Pasteurellaceae</taxon>
        <taxon>Gallibacterium</taxon>
    </lineage>
</organism>
<name>A0A1A7PUP3_9PAST</name>
<dbReference type="EMBL" id="JTJR01000009">
    <property type="protein sequence ID" value="OBX05447.1"/>
    <property type="molecule type" value="Genomic_DNA"/>
</dbReference>
<dbReference type="FunFam" id="1.10.3470.10:FF:000002">
    <property type="entry name" value="Zinc ABC transporter permease subunit ZnuB"/>
    <property type="match status" value="1"/>
</dbReference>
<keyword evidence="9" id="KW-0864">Zinc transport</keyword>
<protein>
    <recommendedName>
        <fullName evidence="13">High-affinity zinc uptake system membrane protein ZnuB</fullName>
    </recommendedName>
</protein>
<feature type="transmembrane region" description="Helical" evidence="15">
    <location>
        <begin position="127"/>
        <end position="151"/>
    </location>
</feature>
<dbReference type="AlphaFoldDB" id="A0A1A7PUP3"/>
<dbReference type="PATRIC" id="fig|505345.6.peg.439"/>
<accession>A0A1A7PUP3</accession>
<comment type="subcellular location">
    <subcellularLocation>
        <location evidence="2">Cell inner membrane</location>
        <topology evidence="2">Multi-pass membrane protein</topology>
    </subcellularLocation>
    <subcellularLocation>
        <location evidence="14">Cell membrane</location>
        <topology evidence="14">Multi-pass membrane protein</topology>
    </subcellularLocation>
</comment>
<dbReference type="RefSeq" id="WP_065236738.1">
    <property type="nucleotide sequence ID" value="NZ_JTJR01000009.1"/>
</dbReference>
<feature type="transmembrane region" description="Helical" evidence="15">
    <location>
        <begin position="213"/>
        <end position="232"/>
    </location>
</feature>
<evidence type="ECO:0000313" key="17">
    <source>
        <dbReference type="Proteomes" id="UP000092626"/>
    </source>
</evidence>
<evidence type="ECO:0000256" key="14">
    <source>
        <dbReference type="RuleBase" id="RU003943"/>
    </source>
</evidence>
<dbReference type="NCBIfam" id="NF007089">
    <property type="entry name" value="PRK09543.1"/>
    <property type="match status" value="1"/>
</dbReference>
<evidence type="ECO:0000256" key="11">
    <source>
        <dbReference type="ARBA" id="ARBA00023065"/>
    </source>
</evidence>
<evidence type="ECO:0000256" key="10">
    <source>
        <dbReference type="ARBA" id="ARBA00022989"/>
    </source>
</evidence>
<dbReference type="SUPFAM" id="SSF81345">
    <property type="entry name" value="ABC transporter involved in vitamin B12 uptake, BtuC"/>
    <property type="match status" value="1"/>
</dbReference>
<reference evidence="16 17" key="1">
    <citation type="submission" date="2014-11" db="EMBL/GenBank/DDBJ databases">
        <title>Pan-genome of Gallibacterium spp.</title>
        <authorList>
            <person name="Kudirkiene E."/>
            <person name="Bojesen A.M."/>
        </authorList>
    </citation>
    <scope>NUCLEOTIDE SEQUENCE [LARGE SCALE GENOMIC DNA]</scope>
    <source>
        <strain evidence="16 17">59/S3/89</strain>
    </source>
</reference>
<sequence>MFEIIFPAWLTGMILSLITAPLGAFVVWRKMAYFGDTLSHSALLGIALGIALNLNPYLAILILIVILALVLVWLENNTHFAVDTLLGIIAHTSLSLGVVTIGLIGGIRVDLMNYLFGDLLAINYQDLLWIGIGVVLVLVILCYYWSALISATVNPELAQIEGVNVKKGRVILMLLTAITIALSMKFVGALIITSLLIIPAATARRFAKTPESMAFIAIAISMIAVTGGLLLSAFYDTAAGPSVVICSSLLFVLSLFKKQQE</sequence>
<keyword evidence="5" id="KW-1003">Cell membrane</keyword>
<keyword evidence="4 14" id="KW-0813">Transport</keyword>
<evidence type="ECO:0000256" key="6">
    <source>
        <dbReference type="ARBA" id="ARBA00022519"/>
    </source>
</evidence>
<comment type="caution">
    <text evidence="16">The sequence shown here is derived from an EMBL/GenBank/DDBJ whole genome shotgun (WGS) entry which is preliminary data.</text>
</comment>
<comment type="similarity">
    <text evidence="3 14">Belongs to the ABC-3 integral membrane protein family.</text>
</comment>
<evidence type="ECO:0000256" key="7">
    <source>
        <dbReference type="ARBA" id="ARBA00022692"/>
    </source>
</evidence>
<evidence type="ECO:0000256" key="4">
    <source>
        <dbReference type="ARBA" id="ARBA00022448"/>
    </source>
</evidence>
<evidence type="ECO:0000256" key="12">
    <source>
        <dbReference type="ARBA" id="ARBA00023136"/>
    </source>
</evidence>
<feature type="transmembrane region" description="Helical" evidence="15">
    <location>
        <begin position="85"/>
        <end position="107"/>
    </location>
</feature>
<evidence type="ECO:0000256" key="13">
    <source>
        <dbReference type="ARBA" id="ARBA00040080"/>
    </source>
</evidence>
<feature type="transmembrane region" description="Helical" evidence="15">
    <location>
        <begin position="40"/>
        <end position="73"/>
    </location>
</feature>
<feature type="transmembrane region" description="Helical" evidence="15">
    <location>
        <begin position="171"/>
        <end position="201"/>
    </location>
</feature>
<evidence type="ECO:0000256" key="15">
    <source>
        <dbReference type="SAM" id="Phobius"/>
    </source>
</evidence>
<feature type="transmembrane region" description="Helical" evidence="15">
    <location>
        <begin position="238"/>
        <end position="256"/>
    </location>
</feature>
<evidence type="ECO:0000256" key="2">
    <source>
        <dbReference type="ARBA" id="ARBA00004429"/>
    </source>
</evidence>
<evidence type="ECO:0000256" key="5">
    <source>
        <dbReference type="ARBA" id="ARBA00022475"/>
    </source>
</evidence>
<evidence type="ECO:0000256" key="9">
    <source>
        <dbReference type="ARBA" id="ARBA00022906"/>
    </source>
</evidence>